<organism evidence="1">
    <name type="scientific">marine metagenome</name>
    <dbReference type="NCBI Taxonomy" id="408172"/>
    <lineage>
        <taxon>unclassified sequences</taxon>
        <taxon>metagenomes</taxon>
        <taxon>ecological metagenomes</taxon>
    </lineage>
</organism>
<evidence type="ECO:0000313" key="1">
    <source>
        <dbReference type="EMBL" id="SVC72957.1"/>
    </source>
</evidence>
<protein>
    <submittedName>
        <fullName evidence="1">Uncharacterized protein</fullName>
    </submittedName>
</protein>
<feature type="non-terminal residue" evidence="1">
    <location>
        <position position="24"/>
    </location>
</feature>
<reference evidence="1" key="1">
    <citation type="submission" date="2018-05" db="EMBL/GenBank/DDBJ databases">
        <authorList>
            <person name="Lanie J.A."/>
            <person name="Ng W.-L."/>
            <person name="Kazmierczak K.M."/>
            <person name="Andrzejewski T.M."/>
            <person name="Davidsen T.M."/>
            <person name="Wayne K.J."/>
            <person name="Tettelin H."/>
            <person name="Glass J.I."/>
            <person name="Rusch D."/>
            <person name="Podicherti R."/>
            <person name="Tsui H.-C.T."/>
            <person name="Winkler M.E."/>
        </authorList>
    </citation>
    <scope>NUCLEOTIDE SEQUENCE</scope>
</reference>
<proteinExistence type="predicted"/>
<dbReference type="AlphaFoldDB" id="A0A382PJD0"/>
<dbReference type="EMBL" id="UINC01107520">
    <property type="protein sequence ID" value="SVC72957.1"/>
    <property type="molecule type" value="Genomic_DNA"/>
</dbReference>
<gene>
    <name evidence="1" type="ORF">METZ01_LOCUS325811</name>
</gene>
<sequence>MATKAEETSATSLCLRGCPLNGHN</sequence>
<accession>A0A382PJD0</accession>
<name>A0A382PJD0_9ZZZZ</name>